<dbReference type="Proteomes" id="UP000299102">
    <property type="component" value="Unassembled WGS sequence"/>
</dbReference>
<protein>
    <submittedName>
        <fullName evidence="1">Uncharacterized protein</fullName>
    </submittedName>
</protein>
<evidence type="ECO:0000313" key="2">
    <source>
        <dbReference type="Proteomes" id="UP000299102"/>
    </source>
</evidence>
<evidence type="ECO:0000313" key="1">
    <source>
        <dbReference type="EMBL" id="GBP21435.1"/>
    </source>
</evidence>
<proteinExistence type="predicted"/>
<sequence>MLAQGPPESSLHYVDYTIVNLVAAQKWAGSNGEICRTEYECEVEAFAVVFRQGCVSVKFTVAHCAAI</sequence>
<comment type="caution">
    <text evidence="1">The sequence shown here is derived from an EMBL/GenBank/DDBJ whole genome shotgun (WGS) entry which is preliminary data.</text>
</comment>
<reference evidence="1 2" key="1">
    <citation type="journal article" date="2019" name="Commun. Biol.">
        <title>The bagworm genome reveals a unique fibroin gene that provides high tensile strength.</title>
        <authorList>
            <person name="Kono N."/>
            <person name="Nakamura H."/>
            <person name="Ohtoshi R."/>
            <person name="Tomita M."/>
            <person name="Numata K."/>
            <person name="Arakawa K."/>
        </authorList>
    </citation>
    <scope>NUCLEOTIDE SEQUENCE [LARGE SCALE GENOMIC DNA]</scope>
</reference>
<keyword evidence="2" id="KW-1185">Reference proteome</keyword>
<gene>
    <name evidence="1" type="ORF">EVAR_12036_1</name>
</gene>
<dbReference type="EMBL" id="BGZK01000128">
    <property type="protein sequence ID" value="GBP21435.1"/>
    <property type="molecule type" value="Genomic_DNA"/>
</dbReference>
<name>A0A4C1U4W2_EUMVA</name>
<dbReference type="AlphaFoldDB" id="A0A4C1U4W2"/>
<accession>A0A4C1U4W2</accession>
<organism evidence="1 2">
    <name type="scientific">Eumeta variegata</name>
    <name type="common">Bagworm moth</name>
    <name type="synonym">Eumeta japonica</name>
    <dbReference type="NCBI Taxonomy" id="151549"/>
    <lineage>
        <taxon>Eukaryota</taxon>
        <taxon>Metazoa</taxon>
        <taxon>Ecdysozoa</taxon>
        <taxon>Arthropoda</taxon>
        <taxon>Hexapoda</taxon>
        <taxon>Insecta</taxon>
        <taxon>Pterygota</taxon>
        <taxon>Neoptera</taxon>
        <taxon>Endopterygota</taxon>
        <taxon>Lepidoptera</taxon>
        <taxon>Glossata</taxon>
        <taxon>Ditrysia</taxon>
        <taxon>Tineoidea</taxon>
        <taxon>Psychidae</taxon>
        <taxon>Oiketicinae</taxon>
        <taxon>Eumeta</taxon>
    </lineage>
</organism>